<accession>A0A829Y4X0</accession>
<dbReference type="InterPro" id="IPR017735">
    <property type="entry name" value="T6SS_FHA"/>
</dbReference>
<feature type="region of interest" description="Disordered" evidence="1">
    <location>
        <begin position="114"/>
        <end position="243"/>
    </location>
</feature>
<evidence type="ECO:0000313" key="4">
    <source>
        <dbReference type="Proteomes" id="UP000445000"/>
    </source>
</evidence>
<name>A0A829Y4X0_9GAMM</name>
<dbReference type="Pfam" id="PF20232">
    <property type="entry name" value="T6SS_FHA_C"/>
    <property type="match status" value="1"/>
</dbReference>
<sequence length="465" mass="51392">MILTLEVTGPQAQAMGAAGRKIFKALGGTIGRLPDNDWVFPDPYVSGRHALIRYVNGKYFVEDTSTNGVFINSPDNRLTRGQPQQLRNGDLLYIDAYQINVSIAKDATEDLHNDPFAPLKNGGPKLVPPARRAATPAPAVAEDRTESLVANRQSDNRNATILQDSTARVDEDDEDEEEEADEDHATEWFGMAEVAEPKKPAPAAVPSRSRPEVVKSTVAIPTPPRPQPQPQPQRPAPATKAIPKAVTKEIPSAPAPRPRPEHSKPVTGDGAQLKALFDAAGIEGLEPSAENARMLGEILRIALGGVMETLRTRERVKDELRMRGTSFKAADNNPLKFSANVDDAFHNLLVKHNPAYLAPPDAFEDAFRDVRDHQSAFLAAMRLAFESMLSQFDPQRMQDEFDRQMKGSILGVPAKLRYWDLYRDKYGELSKDAETGFRTLFGDAFARAYEEHLERLKKSSRPVGQ</sequence>
<feature type="region of interest" description="Disordered" evidence="1">
    <location>
        <begin position="249"/>
        <end position="268"/>
    </location>
</feature>
<dbReference type="InterPro" id="IPR050923">
    <property type="entry name" value="Cell_Proc_Reg/RNA_Proc"/>
</dbReference>
<gene>
    <name evidence="3" type="primary">fha1_1</name>
    <name evidence="3" type="ORF">GCM10011487_02600</name>
</gene>
<proteinExistence type="predicted"/>
<reference evidence="4" key="1">
    <citation type="submission" date="2020-01" db="EMBL/GenBank/DDBJ databases">
        <title>'Steroidobacter agaridevorans' sp. nov., agar-degrading bacteria isolated from rhizosphere soils.</title>
        <authorList>
            <person name="Ikenaga M."/>
            <person name="Kataoka M."/>
            <person name="Murouchi A."/>
            <person name="Katsuragi S."/>
            <person name="Sakai M."/>
        </authorList>
    </citation>
    <scope>NUCLEOTIDE SEQUENCE [LARGE SCALE GENOMIC DNA]</scope>
    <source>
        <strain evidence="4">YU21-B</strain>
    </source>
</reference>
<dbReference type="CDD" id="cd00060">
    <property type="entry name" value="FHA"/>
    <property type="match status" value="1"/>
</dbReference>
<dbReference type="Pfam" id="PF00498">
    <property type="entry name" value="FHA"/>
    <property type="match status" value="1"/>
</dbReference>
<dbReference type="PROSITE" id="PS50006">
    <property type="entry name" value="FHA_DOMAIN"/>
    <property type="match status" value="1"/>
</dbReference>
<dbReference type="AlphaFoldDB" id="A0A829Y4X0"/>
<dbReference type="PANTHER" id="PTHR23308">
    <property type="entry name" value="NUCLEAR INHIBITOR OF PROTEIN PHOSPHATASE-1"/>
    <property type="match status" value="1"/>
</dbReference>
<feature type="compositionally biased region" description="Pro residues" evidence="1">
    <location>
        <begin position="221"/>
        <end position="235"/>
    </location>
</feature>
<dbReference type="RefSeq" id="WP_161810185.1">
    <property type="nucleotide sequence ID" value="NZ_BLJN01000001.1"/>
</dbReference>
<dbReference type="Gene3D" id="2.60.200.20">
    <property type="match status" value="1"/>
</dbReference>
<dbReference type="SMART" id="SM00240">
    <property type="entry name" value="FHA"/>
    <property type="match status" value="1"/>
</dbReference>
<organism evidence="3 4">
    <name type="scientific">Steroidobacter agaridevorans</name>
    <dbReference type="NCBI Taxonomy" id="2695856"/>
    <lineage>
        <taxon>Bacteria</taxon>
        <taxon>Pseudomonadati</taxon>
        <taxon>Pseudomonadota</taxon>
        <taxon>Gammaproteobacteria</taxon>
        <taxon>Steroidobacterales</taxon>
        <taxon>Steroidobacteraceae</taxon>
        <taxon>Steroidobacter</taxon>
    </lineage>
</organism>
<feature type="compositionally biased region" description="Low complexity" evidence="1">
    <location>
        <begin position="128"/>
        <end position="140"/>
    </location>
</feature>
<feature type="compositionally biased region" description="Polar residues" evidence="1">
    <location>
        <begin position="148"/>
        <end position="166"/>
    </location>
</feature>
<feature type="compositionally biased region" description="Acidic residues" evidence="1">
    <location>
        <begin position="170"/>
        <end position="184"/>
    </location>
</feature>
<comment type="caution">
    <text evidence="3">The sequence shown here is derived from an EMBL/GenBank/DDBJ whole genome shotgun (WGS) entry which is preliminary data.</text>
</comment>
<evidence type="ECO:0000313" key="3">
    <source>
        <dbReference type="EMBL" id="GFE78260.1"/>
    </source>
</evidence>
<evidence type="ECO:0000256" key="1">
    <source>
        <dbReference type="SAM" id="MobiDB-lite"/>
    </source>
</evidence>
<dbReference type="NCBIfam" id="TIGR03354">
    <property type="entry name" value="VI_FHA"/>
    <property type="match status" value="1"/>
</dbReference>
<evidence type="ECO:0000259" key="2">
    <source>
        <dbReference type="PROSITE" id="PS50006"/>
    </source>
</evidence>
<dbReference type="InterPro" id="IPR008984">
    <property type="entry name" value="SMAD_FHA_dom_sf"/>
</dbReference>
<dbReference type="SUPFAM" id="SSF49879">
    <property type="entry name" value="SMAD/FHA domain"/>
    <property type="match status" value="1"/>
</dbReference>
<dbReference type="InterPro" id="IPR046883">
    <property type="entry name" value="T6SS_FHA_C"/>
</dbReference>
<feature type="domain" description="FHA" evidence="2">
    <location>
        <begin position="28"/>
        <end position="72"/>
    </location>
</feature>
<dbReference type="EMBL" id="BLJN01000001">
    <property type="protein sequence ID" value="GFE78260.1"/>
    <property type="molecule type" value="Genomic_DNA"/>
</dbReference>
<keyword evidence="4" id="KW-1185">Reference proteome</keyword>
<protein>
    <submittedName>
        <fullName evidence="3">Phosphopeptide-binding protein</fullName>
    </submittedName>
</protein>
<dbReference type="InterPro" id="IPR000253">
    <property type="entry name" value="FHA_dom"/>
</dbReference>
<dbReference type="Proteomes" id="UP000445000">
    <property type="component" value="Unassembled WGS sequence"/>
</dbReference>